<comment type="cofactor">
    <cofactor evidence="6">
        <name>heme</name>
        <dbReference type="ChEBI" id="CHEBI:30413"/>
    </cofactor>
</comment>
<keyword evidence="2" id="KW-0812">Transmembrane</keyword>
<keyword evidence="4" id="KW-1133">Transmembrane helix</keyword>
<dbReference type="OrthoDB" id="1055148at2759"/>
<name>A0A3S3PCL7_9MAGN</name>
<dbReference type="Pfam" id="PF00067">
    <property type="entry name" value="p450"/>
    <property type="match status" value="1"/>
</dbReference>
<keyword evidence="6" id="KW-0408">Iron</keyword>
<feature type="binding site" description="axial binding residue" evidence="6">
    <location>
        <position position="469"/>
    </location>
    <ligand>
        <name>heme</name>
        <dbReference type="ChEBI" id="CHEBI:30413"/>
    </ligand>
    <ligandPart>
        <name>Fe</name>
        <dbReference type="ChEBI" id="CHEBI:18248"/>
    </ligandPart>
</feature>
<dbReference type="GO" id="GO:0005506">
    <property type="term" value="F:iron ion binding"/>
    <property type="evidence" value="ECO:0007669"/>
    <property type="project" value="InterPro"/>
</dbReference>
<accession>A0A3S3PCL7</accession>
<dbReference type="PRINTS" id="PR00463">
    <property type="entry name" value="EP450I"/>
</dbReference>
<dbReference type="STRING" id="337451.A0A3S3PCL7"/>
<keyword evidence="6" id="KW-0349">Heme</keyword>
<dbReference type="InterPro" id="IPR002401">
    <property type="entry name" value="Cyt_P450_E_grp-I"/>
</dbReference>
<dbReference type="InterPro" id="IPR036396">
    <property type="entry name" value="Cyt_P450_sf"/>
</dbReference>
<evidence type="ECO:0000256" key="3">
    <source>
        <dbReference type="ARBA" id="ARBA00022723"/>
    </source>
</evidence>
<evidence type="ECO:0000256" key="1">
    <source>
        <dbReference type="ARBA" id="ARBA00004167"/>
    </source>
</evidence>
<keyword evidence="8" id="KW-1185">Reference proteome</keyword>
<dbReference type="PANTHER" id="PTHR24298:SF800">
    <property type="entry name" value="CYTOCHROME P450 89A2-RELATED"/>
    <property type="match status" value="1"/>
</dbReference>
<dbReference type="InterPro" id="IPR001128">
    <property type="entry name" value="Cyt_P450"/>
</dbReference>
<keyword evidence="3 6" id="KW-0479">Metal-binding</keyword>
<dbReference type="EMBL" id="QPKB01000006">
    <property type="protein sequence ID" value="RWR87819.1"/>
    <property type="molecule type" value="Genomic_DNA"/>
</dbReference>
<evidence type="ECO:0000313" key="8">
    <source>
        <dbReference type="Proteomes" id="UP000283530"/>
    </source>
</evidence>
<evidence type="ECO:0000256" key="4">
    <source>
        <dbReference type="ARBA" id="ARBA00022989"/>
    </source>
</evidence>
<dbReference type="GO" id="GO:0020037">
    <property type="term" value="F:heme binding"/>
    <property type="evidence" value="ECO:0007669"/>
    <property type="project" value="InterPro"/>
</dbReference>
<dbReference type="GO" id="GO:0016020">
    <property type="term" value="C:membrane"/>
    <property type="evidence" value="ECO:0007669"/>
    <property type="project" value="UniProtKB-SubCell"/>
</dbReference>
<evidence type="ECO:0000256" key="5">
    <source>
        <dbReference type="ARBA" id="ARBA00023136"/>
    </source>
</evidence>
<protein>
    <submittedName>
        <fullName evidence="7">Cytochrome P450 89A2</fullName>
    </submittedName>
</protein>
<evidence type="ECO:0000256" key="2">
    <source>
        <dbReference type="ARBA" id="ARBA00022692"/>
    </source>
</evidence>
<evidence type="ECO:0000256" key="6">
    <source>
        <dbReference type="PIRSR" id="PIRSR602401-1"/>
    </source>
</evidence>
<dbReference type="AlphaFoldDB" id="A0A3S3PCL7"/>
<dbReference type="Proteomes" id="UP000283530">
    <property type="component" value="Unassembled WGS sequence"/>
</dbReference>
<dbReference type="GO" id="GO:0016709">
    <property type="term" value="F:oxidoreductase activity, acting on paired donors, with incorporation or reduction of molecular oxygen, NAD(P)H as one donor, and incorporation of one atom of oxygen"/>
    <property type="evidence" value="ECO:0007669"/>
    <property type="project" value="TreeGrafter"/>
</dbReference>
<keyword evidence="5" id="KW-0472">Membrane</keyword>
<dbReference type="CDD" id="cd11075">
    <property type="entry name" value="CYP77_89"/>
    <property type="match status" value="1"/>
</dbReference>
<dbReference type="PANTHER" id="PTHR24298">
    <property type="entry name" value="FLAVONOID 3'-MONOOXYGENASE-RELATED"/>
    <property type="match status" value="1"/>
</dbReference>
<reference evidence="7 8" key="1">
    <citation type="journal article" date="2019" name="Nat. Plants">
        <title>Stout camphor tree genome fills gaps in understanding of flowering plant genome evolution.</title>
        <authorList>
            <person name="Chaw S.M."/>
            <person name="Liu Y.C."/>
            <person name="Wu Y.W."/>
            <person name="Wang H.Y."/>
            <person name="Lin C.I."/>
            <person name="Wu C.S."/>
            <person name="Ke H.M."/>
            <person name="Chang L.Y."/>
            <person name="Hsu C.Y."/>
            <person name="Yang H.T."/>
            <person name="Sudianto E."/>
            <person name="Hsu M.H."/>
            <person name="Wu K.P."/>
            <person name="Wang L.N."/>
            <person name="Leebens-Mack J.H."/>
            <person name="Tsai I.J."/>
        </authorList>
    </citation>
    <scope>NUCLEOTIDE SEQUENCE [LARGE SCALE GENOMIC DNA]</scope>
    <source>
        <strain evidence="8">cv. Chaw 1501</strain>
        <tissue evidence="7">Young leaves</tissue>
    </source>
</reference>
<dbReference type="InterPro" id="IPR051103">
    <property type="entry name" value="Plant_metabolite_P450s"/>
</dbReference>
<comment type="subcellular location">
    <subcellularLocation>
        <location evidence="1">Membrane</location>
        <topology evidence="1">Single-pass membrane protein</topology>
    </subcellularLocation>
</comment>
<comment type="caution">
    <text evidence="7">The sequence shown here is derived from an EMBL/GenBank/DDBJ whole genome shotgun (WGS) entry which is preliminary data.</text>
</comment>
<sequence>MKFWLLIFISPSLFLSVLPSKNLWLFFISFSISLGVAIKLLLNSPNTSNNNNKKLPPGPPTIPFLGNLQLLKNKTLLDLEHFLRQLHAKYGPILTLRLGSSTMIFISDHSLAHKALIQKGSIFSDRPPSQGISRITNSNQHTISSAGYGSVWRVLRRNLVSGVSHHSCVKSYSHGREWVLNQLIGVLRQHAESGEPVVVFDQIQYAMFSLLLQMCFGQKLDQSTVKKIEDIQRRMLVGNDISALFPRIGKIIFRKRWNEVLQMRREKEELFSPLIRARKEREYHQDGNGTYAFSYVDSLLGLEHPDGGRKLTEGEIVSLCSEFLTAGTDTTTTSLQWIMANLVKHQDVQGKLVEEIEGVVGKEAEEVREEDLNKLHYLKAVILEGLRRHLPTHFLLPHAVSEEVTLEGYVIPKGATVNFMVGEVGWDEKVWDEPMAFKPERFLDGGEKVEITGSRKIEMMPLGVWRRICRALNLASSYITAPFPCFFDKMCIRKVVSLVFILLLSLNPVIMEAGRPWAGAASPPLRENTTFRTLEKAPVEGSNRSSCTYTPAVGGKCPISTVHGTGTARLP</sequence>
<evidence type="ECO:0000313" key="7">
    <source>
        <dbReference type="EMBL" id="RWR87819.1"/>
    </source>
</evidence>
<gene>
    <name evidence="7" type="ORF">CKAN_01677700</name>
</gene>
<proteinExistence type="predicted"/>
<organism evidence="7 8">
    <name type="scientific">Cinnamomum micranthum f. kanehirae</name>
    <dbReference type="NCBI Taxonomy" id="337451"/>
    <lineage>
        <taxon>Eukaryota</taxon>
        <taxon>Viridiplantae</taxon>
        <taxon>Streptophyta</taxon>
        <taxon>Embryophyta</taxon>
        <taxon>Tracheophyta</taxon>
        <taxon>Spermatophyta</taxon>
        <taxon>Magnoliopsida</taxon>
        <taxon>Magnoliidae</taxon>
        <taxon>Laurales</taxon>
        <taxon>Lauraceae</taxon>
        <taxon>Cinnamomum</taxon>
    </lineage>
</organism>
<dbReference type="SUPFAM" id="SSF48264">
    <property type="entry name" value="Cytochrome P450"/>
    <property type="match status" value="1"/>
</dbReference>
<dbReference type="Gene3D" id="1.10.630.10">
    <property type="entry name" value="Cytochrome P450"/>
    <property type="match status" value="1"/>
</dbReference>